<feature type="compositionally biased region" description="Low complexity" evidence="1">
    <location>
        <begin position="391"/>
        <end position="409"/>
    </location>
</feature>
<comment type="caution">
    <text evidence="2">The sequence shown here is derived from an EMBL/GenBank/DDBJ whole genome shotgun (WGS) entry which is preliminary data.</text>
</comment>
<feature type="region of interest" description="Disordered" evidence="1">
    <location>
        <begin position="235"/>
        <end position="409"/>
    </location>
</feature>
<protein>
    <submittedName>
        <fullName evidence="2">Uncharacterized protein</fullName>
    </submittedName>
</protein>
<evidence type="ECO:0000313" key="3">
    <source>
        <dbReference type="Proteomes" id="UP000650467"/>
    </source>
</evidence>
<reference evidence="2" key="1">
    <citation type="journal article" date="2020" name="bioRxiv">
        <title>Comparative genomics of Chlamydomonas.</title>
        <authorList>
            <person name="Craig R.J."/>
            <person name="Hasan A.R."/>
            <person name="Ness R.W."/>
            <person name="Keightley P.D."/>
        </authorList>
    </citation>
    <scope>NUCLEOTIDE SEQUENCE</scope>
    <source>
        <strain evidence="2">SAG 7.73</strain>
    </source>
</reference>
<evidence type="ECO:0000313" key="2">
    <source>
        <dbReference type="EMBL" id="KAG2423454.1"/>
    </source>
</evidence>
<feature type="compositionally biased region" description="Low complexity" evidence="1">
    <location>
        <begin position="342"/>
        <end position="352"/>
    </location>
</feature>
<gene>
    <name evidence="2" type="ORF">HXX76_015325</name>
</gene>
<dbReference type="AlphaFoldDB" id="A0A835SJD2"/>
<keyword evidence="3" id="KW-1185">Reference proteome</keyword>
<dbReference type="Proteomes" id="UP000650467">
    <property type="component" value="Unassembled WGS sequence"/>
</dbReference>
<feature type="compositionally biased region" description="Low complexity" evidence="1">
    <location>
        <begin position="270"/>
        <end position="298"/>
    </location>
</feature>
<dbReference type="OrthoDB" id="561737at2759"/>
<evidence type="ECO:0000256" key="1">
    <source>
        <dbReference type="SAM" id="MobiDB-lite"/>
    </source>
</evidence>
<feature type="region of interest" description="Disordered" evidence="1">
    <location>
        <begin position="181"/>
        <end position="204"/>
    </location>
</feature>
<organism evidence="2 3">
    <name type="scientific">Chlamydomonas incerta</name>
    <dbReference type="NCBI Taxonomy" id="51695"/>
    <lineage>
        <taxon>Eukaryota</taxon>
        <taxon>Viridiplantae</taxon>
        <taxon>Chlorophyta</taxon>
        <taxon>core chlorophytes</taxon>
        <taxon>Chlorophyceae</taxon>
        <taxon>CS clade</taxon>
        <taxon>Chlamydomonadales</taxon>
        <taxon>Chlamydomonadaceae</taxon>
        <taxon>Chlamydomonas</taxon>
    </lineage>
</organism>
<name>A0A835SJD2_CHLIN</name>
<proteinExistence type="predicted"/>
<sequence>MASLLEPKPASPPTFILTDCCLSPEADPGLSSSSSASAPASTTSSSISIPRIKAVAPRLGSRISMWVDRAVYECKELRDRIRHGPSRGRGPAPVLTPEQAALARALEDEVFTLAETLPVPLPTTAVAGPKPPRRRSRLAAFLRKMVAALKAALLLKSAAASAPATAATITTDATAGATAAAPIEPTPSLPVSLHASTGGSDGIDGSARSVAGAASVALEVMIDNEQARRVWAQSCPAANGPGSRIDSSSRQPSASSCETADGYSSGNGGRSSSLSALPYSASTSASPSPLLGSAQPSADFPTTYAWLEPQPASPAGGSSSDDEADRSNNEDTSNYAQLAVHASSSSSSAPSDSEADEEAGQRRRRYRQGRLAGGGKSDCGTARVSGWLATSRASSSRARRQQQQQHRQQQQQQALVVAAGYQLVKLARPPATAAAYNGLVG</sequence>
<feature type="compositionally biased region" description="Polar residues" evidence="1">
    <location>
        <begin position="245"/>
        <end position="258"/>
    </location>
</feature>
<accession>A0A835SJD2</accession>
<dbReference type="EMBL" id="JAEHOC010000079">
    <property type="protein sequence ID" value="KAG2423454.1"/>
    <property type="molecule type" value="Genomic_DNA"/>
</dbReference>